<name>A0ABQ9MH81_HEVBR</name>
<keyword evidence="1" id="KW-0175">Coiled coil</keyword>
<dbReference type="EMBL" id="JARPOI010000006">
    <property type="protein sequence ID" value="KAJ9178965.1"/>
    <property type="molecule type" value="Genomic_DNA"/>
</dbReference>
<feature type="coiled-coil region" evidence="1">
    <location>
        <begin position="125"/>
        <end position="166"/>
    </location>
</feature>
<protein>
    <recommendedName>
        <fullName evidence="5">BZIP domain-containing protein</fullName>
    </recommendedName>
</protein>
<comment type="caution">
    <text evidence="3">The sequence shown here is derived from an EMBL/GenBank/DDBJ whole genome shotgun (WGS) entry which is preliminary data.</text>
</comment>
<dbReference type="Proteomes" id="UP001174677">
    <property type="component" value="Chromosome 6"/>
</dbReference>
<evidence type="ECO:0000256" key="2">
    <source>
        <dbReference type="SAM" id="MobiDB-lite"/>
    </source>
</evidence>
<dbReference type="PANTHER" id="PTHR35099">
    <property type="entry name" value="OS02G0182700 PROTEIN"/>
    <property type="match status" value="1"/>
</dbReference>
<reference evidence="3" key="1">
    <citation type="journal article" date="2023" name="Plant Biotechnol. J.">
        <title>Chromosome-level wild Hevea brasiliensis genome provides new tools for genomic-assisted breeding and valuable loci to elevate rubber yield.</title>
        <authorList>
            <person name="Cheng H."/>
            <person name="Song X."/>
            <person name="Hu Y."/>
            <person name="Wu T."/>
            <person name="Yang Q."/>
            <person name="An Z."/>
            <person name="Feng S."/>
            <person name="Deng Z."/>
            <person name="Wu W."/>
            <person name="Zeng X."/>
            <person name="Tu M."/>
            <person name="Wang X."/>
            <person name="Huang H."/>
        </authorList>
    </citation>
    <scope>NUCLEOTIDE SEQUENCE</scope>
    <source>
        <strain evidence="3">MT/VB/25A 57/8</strain>
    </source>
</reference>
<evidence type="ECO:0000256" key="1">
    <source>
        <dbReference type="SAM" id="Coils"/>
    </source>
</evidence>
<evidence type="ECO:0000313" key="4">
    <source>
        <dbReference type="Proteomes" id="UP001174677"/>
    </source>
</evidence>
<dbReference type="PANTHER" id="PTHR35099:SF10">
    <property type="entry name" value="BZIP DOMAIN-CONTAINING PROTEIN"/>
    <property type="match status" value="1"/>
</dbReference>
<accession>A0ABQ9MH81</accession>
<sequence>MREDDWVTVAMSDDTLVVQLLLKLSQAEPPSPPLFNKGGSAPALQLHWTVRQPRSKHVPRKKADATRASPTTPLSWSGGTSVSGCAADGFEESSFPAKTIDIARSKVAVASETPATKRSRKKKTLPELKEEEILLLKERRNLKNQLASLRITLEKQRAANESLKRLKLDLLSGHTSQKDTAAVKTEEVNSNQPNQRKVSCDYPPCSIMPISAACNKLEPSSPNSSFKKEEVGDQELSFVLPDLNLPVEDNSGPDVLYGIS</sequence>
<organism evidence="3 4">
    <name type="scientific">Hevea brasiliensis</name>
    <name type="common">Para rubber tree</name>
    <name type="synonym">Siphonia brasiliensis</name>
    <dbReference type="NCBI Taxonomy" id="3981"/>
    <lineage>
        <taxon>Eukaryota</taxon>
        <taxon>Viridiplantae</taxon>
        <taxon>Streptophyta</taxon>
        <taxon>Embryophyta</taxon>
        <taxon>Tracheophyta</taxon>
        <taxon>Spermatophyta</taxon>
        <taxon>Magnoliopsida</taxon>
        <taxon>eudicotyledons</taxon>
        <taxon>Gunneridae</taxon>
        <taxon>Pentapetalae</taxon>
        <taxon>rosids</taxon>
        <taxon>fabids</taxon>
        <taxon>Malpighiales</taxon>
        <taxon>Euphorbiaceae</taxon>
        <taxon>Crotonoideae</taxon>
        <taxon>Micrandreae</taxon>
        <taxon>Hevea</taxon>
    </lineage>
</organism>
<feature type="region of interest" description="Disordered" evidence="2">
    <location>
        <begin position="52"/>
        <end position="80"/>
    </location>
</feature>
<feature type="compositionally biased region" description="Polar residues" evidence="2">
    <location>
        <begin position="68"/>
        <end position="80"/>
    </location>
</feature>
<keyword evidence="4" id="KW-1185">Reference proteome</keyword>
<proteinExistence type="predicted"/>
<evidence type="ECO:0000313" key="3">
    <source>
        <dbReference type="EMBL" id="KAJ9178965.1"/>
    </source>
</evidence>
<evidence type="ECO:0008006" key="5">
    <source>
        <dbReference type="Google" id="ProtNLM"/>
    </source>
</evidence>
<gene>
    <name evidence="3" type="ORF">P3X46_010804</name>
</gene>